<sequence>MTVEHDLAAEAYVYYFPLVFDLGEVERSVTVGFGALAAAPFNTFAHGDRLSTDNEKFVSVNNDTIYSIAQLDLSNGPLLLSVPPTGDRYFVLQFVDAWTNNFAYVGTRATGNQGGDFLIVPPGAGGETDDGGPRRIEAPTTIVSIVGRFACDGTDDIPAVRALQEQLTVTPVLRSLVPPRGVVEPAAVDADLAFWEKARAFSLAYPPAERDVQYAARFAELGLTDAESPFVEASSDLRERLVAGTAGGEALIAAASRAGAPGESWSSLPHAFDYNVDFFGVGTIDSPEWTITDPTRRFLTRAFAAKVGLWGNHGYEATYAQTFLDADGDALDGTKAYTIRFDTPPPVDAFWSITMYDLPDYYLVANPIGRYSVGDRTPGIVRAADGSITLTLSHDEPTDADARANWLPAPAAPFRPMIRLYSPRESVLDGTYRLPSIEKA</sequence>
<evidence type="ECO:0000259" key="2">
    <source>
        <dbReference type="Pfam" id="PF06863"/>
    </source>
</evidence>
<dbReference type="AlphaFoldDB" id="A0A4Q2M8Y1"/>
<dbReference type="SUPFAM" id="SSF160935">
    <property type="entry name" value="VPA0735-like"/>
    <property type="match status" value="1"/>
</dbReference>
<dbReference type="OrthoDB" id="40820at2"/>
<evidence type="ECO:0000313" key="5">
    <source>
        <dbReference type="Proteomes" id="UP000292686"/>
    </source>
</evidence>
<feature type="domain" description="DUF1254" evidence="2">
    <location>
        <begin position="41"/>
        <end position="171"/>
    </location>
</feature>
<accession>A0A4Q2M8Y1</accession>
<dbReference type="Gene3D" id="2.60.120.600">
    <property type="entry name" value="Domain of unknown function DUF1214, C-terminal domain"/>
    <property type="match status" value="1"/>
</dbReference>
<protein>
    <submittedName>
        <fullName evidence="4">DUF1254 domain-containing protein</fullName>
    </submittedName>
</protein>
<dbReference type="RefSeq" id="WP_129172112.1">
    <property type="nucleotide sequence ID" value="NZ_JACCBI010000001.1"/>
</dbReference>
<proteinExistence type="predicted"/>
<dbReference type="InterPro" id="IPR010621">
    <property type="entry name" value="DUF1214"/>
</dbReference>
<evidence type="ECO:0000259" key="1">
    <source>
        <dbReference type="Pfam" id="PF06742"/>
    </source>
</evidence>
<reference evidence="4 5" key="1">
    <citation type="submission" date="2019-01" db="EMBL/GenBank/DDBJ databases">
        <title>Agromyces.</title>
        <authorList>
            <person name="Li J."/>
        </authorList>
    </citation>
    <scope>NUCLEOTIDE SEQUENCE [LARGE SCALE GENOMIC DNA]</scope>
    <source>
        <strain evidence="4 5">DSM 23870</strain>
    </source>
</reference>
<dbReference type="InterPro" id="IPR037050">
    <property type="entry name" value="DUF1254_sf"/>
</dbReference>
<dbReference type="PANTHER" id="PTHR36509">
    <property type="entry name" value="BLL3101 PROTEIN"/>
    <property type="match status" value="1"/>
</dbReference>
<evidence type="ECO:0000313" key="3">
    <source>
        <dbReference type="EMBL" id="NYD67996.1"/>
    </source>
</evidence>
<reference evidence="3 6" key="2">
    <citation type="submission" date="2020-07" db="EMBL/GenBank/DDBJ databases">
        <title>Sequencing the genomes of 1000 actinobacteria strains.</title>
        <authorList>
            <person name="Klenk H.-P."/>
        </authorList>
    </citation>
    <scope>NUCLEOTIDE SEQUENCE [LARGE SCALE GENOMIC DNA]</scope>
    <source>
        <strain evidence="3 6">DSM 23870</strain>
    </source>
</reference>
<dbReference type="Proteomes" id="UP000581087">
    <property type="component" value="Unassembled WGS sequence"/>
</dbReference>
<dbReference type="EMBL" id="SDPM01000001">
    <property type="protein sequence ID" value="RXZ87847.1"/>
    <property type="molecule type" value="Genomic_DNA"/>
</dbReference>
<organism evidence="4 5">
    <name type="scientific">Agromyces atrinae</name>
    <dbReference type="NCBI Taxonomy" id="592376"/>
    <lineage>
        <taxon>Bacteria</taxon>
        <taxon>Bacillati</taxon>
        <taxon>Actinomycetota</taxon>
        <taxon>Actinomycetes</taxon>
        <taxon>Micrococcales</taxon>
        <taxon>Microbacteriaceae</taxon>
        <taxon>Agromyces</taxon>
    </lineage>
</organism>
<dbReference type="Pfam" id="PF06742">
    <property type="entry name" value="DUF1214"/>
    <property type="match status" value="1"/>
</dbReference>
<feature type="domain" description="DUF1214" evidence="1">
    <location>
        <begin position="316"/>
        <end position="424"/>
    </location>
</feature>
<dbReference type="InterPro" id="IPR010679">
    <property type="entry name" value="DUF1254"/>
</dbReference>
<comment type="caution">
    <text evidence="4">The sequence shown here is derived from an EMBL/GenBank/DDBJ whole genome shotgun (WGS) entry which is preliminary data.</text>
</comment>
<name>A0A4Q2M8Y1_9MICO</name>
<dbReference type="EMBL" id="JACCBI010000001">
    <property type="protein sequence ID" value="NYD67996.1"/>
    <property type="molecule type" value="Genomic_DNA"/>
</dbReference>
<dbReference type="InterPro" id="IPR037049">
    <property type="entry name" value="DUF1214_C_sf"/>
</dbReference>
<keyword evidence="5" id="KW-1185">Reference proteome</keyword>
<evidence type="ECO:0000313" key="6">
    <source>
        <dbReference type="Proteomes" id="UP000581087"/>
    </source>
</evidence>
<evidence type="ECO:0000313" key="4">
    <source>
        <dbReference type="EMBL" id="RXZ87847.1"/>
    </source>
</evidence>
<dbReference type="Gene3D" id="2.60.40.1610">
    <property type="entry name" value="Domain of unknown function DUF1254"/>
    <property type="match status" value="1"/>
</dbReference>
<dbReference type="Pfam" id="PF06863">
    <property type="entry name" value="DUF1254"/>
    <property type="match status" value="1"/>
</dbReference>
<dbReference type="Proteomes" id="UP000292686">
    <property type="component" value="Unassembled WGS sequence"/>
</dbReference>
<gene>
    <name evidence="3" type="ORF">BJ972_002515</name>
    <name evidence="4" type="ORF">ESP50_01185</name>
</gene>
<dbReference type="PANTHER" id="PTHR36509:SF2">
    <property type="entry name" value="BLL3101 PROTEIN"/>
    <property type="match status" value="1"/>
</dbReference>